<evidence type="ECO:0000256" key="2">
    <source>
        <dbReference type="SAM" id="MobiDB-lite"/>
    </source>
</evidence>
<dbReference type="EMBL" id="LUEZ02000023">
    <property type="protein sequence ID" value="RDB26709.1"/>
    <property type="molecule type" value="Genomic_DNA"/>
</dbReference>
<feature type="compositionally biased region" description="Low complexity" evidence="2">
    <location>
        <begin position="257"/>
        <end position="278"/>
    </location>
</feature>
<feature type="region of interest" description="Disordered" evidence="2">
    <location>
        <begin position="626"/>
        <end position="736"/>
    </location>
</feature>
<reference evidence="3" key="1">
    <citation type="submission" date="2018-04" db="EMBL/GenBank/DDBJ databases">
        <title>Whole genome sequencing of Hypsizygus marmoreus.</title>
        <authorList>
            <person name="Choi I.-G."/>
            <person name="Min B."/>
            <person name="Kim J.-G."/>
            <person name="Kim S."/>
            <person name="Oh Y.-L."/>
            <person name="Kong W.-S."/>
            <person name="Park H."/>
            <person name="Jeong J."/>
            <person name="Song E.-S."/>
        </authorList>
    </citation>
    <scope>NUCLEOTIDE SEQUENCE [LARGE SCALE GENOMIC DNA]</scope>
    <source>
        <strain evidence="3">51987-8</strain>
    </source>
</reference>
<comment type="caution">
    <text evidence="3">The sequence shown here is derived from an EMBL/GenBank/DDBJ whole genome shotgun (WGS) entry which is preliminary data.</text>
</comment>
<feature type="compositionally biased region" description="Low complexity" evidence="2">
    <location>
        <begin position="165"/>
        <end position="181"/>
    </location>
</feature>
<feature type="compositionally biased region" description="Low complexity" evidence="2">
    <location>
        <begin position="656"/>
        <end position="686"/>
    </location>
</feature>
<feature type="compositionally biased region" description="Pro residues" evidence="2">
    <location>
        <begin position="460"/>
        <end position="476"/>
    </location>
</feature>
<evidence type="ECO:0000313" key="4">
    <source>
        <dbReference type="Proteomes" id="UP000076154"/>
    </source>
</evidence>
<feature type="compositionally biased region" description="Polar residues" evidence="2">
    <location>
        <begin position="564"/>
        <end position="579"/>
    </location>
</feature>
<feature type="region of interest" description="Disordered" evidence="2">
    <location>
        <begin position="803"/>
        <end position="825"/>
    </location>
</feature>
<dbReference type="OrthoDB" id="3071207at2759"/>
<feature type="region of interest" description="Disordered" evidence="2">
    <location>
        <begin position="560"/>
        <end position="595"/>
    </location>
</feature>
<dbReference type="STRING" id="39966.A0A369JWJ0"/>
<feature type="compositionally biased region" description="Basic and acidic residues" evidence="2">
    <location>
        <begin position="154"/>
        <end position="164"/>
    </location>
</feature>
<protein>
    <submittedName>
        <fullName evidence="3">Uncharacterized protein</fullName>
    </submittedName>
</protein>
<accession>A0A369JWJ0</accession>
<evidence type="ECO:0000313" key="3">
    <source>
        <dbReference type="EMBL" id="RDB26709.1"/>
    </source>
</evidence>
<evidence type="ECO:0000256" key="1">
    <source>
        <dbReference type="SAM" id="Coils"/>
    </source>
</evidence>
<feature type="region of interest" description="Disordered" evidence="2">
    <location>
        <begin position="851"/>
        <end position="877"/>
    </location>
</feature>
<keyword evidence="4" id="KW-1185">Reference proteome</keyword>
<dbReference type="AlphaFoldDB" id="A0A369JWJ0"/>
<gene>
    <name evidence="3" type="ORF">Hypma_005346</name>
</gene>
<feature type="coiled-coil region" evidence="1">
    <location>
        <begin position="483"/>
        <end position="517"/>
    </location>
</feature>
<feature type="compositionally biased region" description="Gly residues" evidence="2">
    <location>
        <begin position="717"/>
        <end position="736"/>
    </location>
</feature>
<feature type="compositionally biased region" description="Polar residues" evidence="2">
    <location>
        <begin position="803"/>
        <end position="813"/>
    </location>
</feature>
<feature type="compositionally biased region" description="Polar residues" evidence="2">
    <location>
        <begin position="626"/>
        <end position="650"/>
    </location>
</feature>
<proteinExistence type="predicted"/>
<name>A0A369JWJ0_HYPMA</name>
<dbReference type="InParanoid" id="A0A369JWJ0"/>
<feature type="compositionally biased region" description="Low complexity" evidence="2">
    <location>
        <begin position="368"/>
        <end position="390"/>
    </location>
</feature>
<organism evidence="3 4">
    <name type="scientific">Hypsizygus marmoreus</name>
    <name type="common">White beech mushroom</name>
    <name type="synonym">Agaricus marmoreus</name>
    <dbReference type="NCBI Taxonomy" id="39966"/>
    <lineage>
        <taxon>Eukaryota</taxon>
        <taxon>Fungi</taxon>
        <taxon>Dikarya</taxon>
        <taxon>Basidiomycota</taxon>
        <taxon>Agaricomycotina</taxon>
        <taxon>Agaricomycetes</taxon>
        <taxon>Agaricomycetidae</taxon>
        <taxon>Agaricales</taxon>
        <taxon>Tricholomatineae</taxon>
        <taxon>Lyophyllaceae</taxon>
        <taxon>Hypsizygus</taxon>
    </lineage>
</organism>
<dbReference type="Proteomes" id="UP000076154">
    <property type="component" value="Unassembled WGS sequence"/>
</dbReference>
<sequence length="877" mass="92222">MDDGDHEGSHTALHSDPRIILATTLATLVIAGSVFVWRSNIVGTSHQRGESAHRDPDSVVTSDNICPGSEVSQLEAKSPKHSTAGTAIIVSDELGDHTEAKELKNSRSKERRRRGKDPLKDMLKNAKKSKALVKATKSLDPDDSGTGQPTALPKIRETMRHSRETSQATSSRSVSTSSTSNHRSRFSTPDRQNPSDGSHAGGDDDATSSSTPTKSEMPVTRSQTSSSVSSAAFNSHPVDILTPSDLPIPLQTPDFPSISLSASSSASVSSSMVSSDSVITPNTSPTLSLSGKTPTLAQAEPLPAHKPKVSSASSPPVRQTQKFPGPWDWDGAGPTATPDVPPPKPPRFRSKSRGSGAKAISPPPQPFDSSAVLSSDASSSSPCISSPTTSTLQASESAESHGDESLAFTFPTLNALPGPSVVSPVSPGPSRVGNNGICSGNLNGSNPNGNGHTHRRAPTPRRPPTPLSGTSTPPPSVSTQTQLASLRGALEAARMREEKTKAEIERYTKDLEMARWEITGCKRREGELQNQINHLLHQVQTYNALFSSISGQPSPITPLHGPGSNVNATGLSNPNGYQFSPSSVPHSPPHLQIPSPAQMLMANGLHSASLMLSPMAMHSPFYPYTSHSHLQHPQVSPQLAQSPHQPQPNLFSMLFPQSSSMAGAGAPSGSRPSSVAGSSSVGSHSPDLAGSSTTPPPMLFDRGRRRTRTRTQTAGPRIGGPSNGGAVWDGGEGGGDGWIVEDDELLPPGELENVESEDEDEEGGFSEVLADAILKRPGSIRGLSKKGKLKEKADIRHTEFTFPSLSDFGNASMGSGGSAEPLVDLKAQGNQDEIRVIEVVESMEMIEAEVSDNTAEALESPVSDQLGTATVEPEIPS</sequence>
<feature type="region of interest" description="Disordered" evidence="2">
    <location>
        <begin position="92"/>
        <end position="483"/>
    </location>
</feature>
<feature type="compositionally biased region" description="Basic and acidic residues" evidence="2">
    <location>
        <begin position="94"/>
        <end position="108"/>
    </location>
</feature>
<feature type="compositionally biased region" description="Low complexity" evidence="2">
    <location>
        <begin position="417"/>
        <end position="451"/>
    </location>
</feature>
<feature type="compositionally biased region" description="Polar residues" evidence="2">
    <location>
        <begin position="279"/>
        <end position="296"/>
    </location>
</feature>
<feature type="compositionally biased region" description="Low complexity" evidence="2">
    <location>
        <begin position="222"/>
        <end position="235"/>
    </location>
</feature>
<keyword evidence="1" id="KW-0175">Coiled coil</keyword>